<feature type="region of interest" description="Disordered" evidence="2">
    <location>
        <begin position="662"/>
        <end position="708"/>
    </location>
</feature>
<feature type="non-terminal residue" evidence="5">
    <location>
        <position position="708"/>
    </location>
</feature>
<dbReference type="SMART" id="SM00355">
    <property type="entry name" value="ZnF_C2H2"/>
    <property type="match status" value="2"/>
</dbReference>
<dbReference type="PANTHER" id="PTHR46105">
    <property type="entry name" value="AGAP004733-PA"/>
    <property type="match status" value="1"/>
</dbReference>
<protein>
    <submittedName>
        <fullName evidence="5">ZBT22 protein</fullName>
    </submittedName>
</protein>
<name>A0ABS2Y5B3_POLSP</name>
<organism evidence="5 6">
    <name type="scientific">Polyodon spathula</name>
    <name type="common">North American paddlefish</name>
    <name type="synonym">Squalus spathula</name>
    <dbReference type="NCBI Taxonomy" id="7913"/>
    <lineage>
        <taxon>Eukaryota</taxon>
        <taxon>Metazoa</taxon>
        <taxon>Chordata</taxon>
        <taxon>Craniata</taxon>
        <taxon>Vertebrata</taxon>
        <taxon>Euteleostomi</taxon>
        <taxon>Actinopterygii</taxon>
        <taxon>Chondrostei</taxon>
        <taxon>Acipenseriformes</taxon>
        <taxon>Polyodontidae</taxon>
        <taxon>Polyodon</taxon>
    </lineage>
</organism>
<feature type="domain" description="C2H2-type" evidence="4">
    <location>
        <begin position="601"/>
        <end position="628"/>
    </location>
</feature>
<feature type="compositionally biased region" description="Low complexity" evidence="2">
    <location>
        <begin position="1"/>
        <end position="14"/>
    </location>
</feature>
<evidence type="ECO:0000313" key="5">
    <source>
        <dbReference type="EMBL" id="MBN3281859.1"/>
    </source>
</evidence>
<feature type="non-terminal residue" evidence="5">
    <location>
        <position position="1"/>
    </location>
</feature>
<dbReference type="InterPro" id="IPR013087">
    <property type="entry name" value="Znf_C2H2_type"/>
</dbReference>
<feature type="compositionally biased region" description="Low complexity" evidence="2">
    <location>
        <begin position="176"/>
        <end position="188"/>
    </location>
</feature>
<feature type="compositionally biased region" description="Low complexity" evidence="2">
    <location>
        <begin position="269"/>
        <end position="280"/>
    </location>
</feature>
<feature type="region of interest" description="Disordered" evidence="2">
    <location>
        <begin position="269"/>
        <end position="389"/>
    </location>
</feature>
<gene>
    <name evidence="5" type="primary">Zbtb22_0</name>
    <name evidence="5" type="ORF">GTO93_0016056</name>
</gene>
<dbReference type="InterPro" id="IPR050457">
    <property type="entry name" value="ZnFinger_BTB_dom_contain"/>
</dbReference>
<dbReference type="InterPro" id="IPR011333">
    <property type="entry name" value="SKP1/BTB/POZ_sf"/>
</dbReference>
<evidence type="ECO:0000256" key="2">
    <source>
        <dbReference type="SAM" id="MobiDB-lite"/>
    </source>
</evidence>
<feature type="compositionally biased region" description="Pro residues" evidence="2">
    <location>
        <begin position="494"/>
        <end position="503"/>
    </location>
</feature>
<evidence type="ECO:0000313" key="6">
    <source>
        <dbReference type="Proteomes" id="UP001166093"/>
    </source>
</evidence>
<feature type="domain" description="BTB" evidence="3">
    <location>
        <begin position="56"/>
        <end position="120"/>
    </location>
</feature>
<accession>A0ABS2Y5B3</accession>
<keyword evidence="6" id="KW-1185">Reference proteome</keyword>
<dbReference type="PROSITE" id="PS50157">
    <property type="entry name" value="ZINC_FINGER_C2H2_2"/>
    <property type="match status" value="1"/>
</dbReference>
<dbReference type="InterPro" id="IPR036236">
    <property type="entry name" value="Znf_C2H2_sf"/>
</dbReference>
<feature type="compositionally biased region" description="Basic residues" evidence="2">
    <location>
        <begin position="306"/>
        <end position="317"/>
    </location>
</feature>
<dbReference type="SUPFAM" id="SSF54695">
    <property type="entry name" value="POZ domain"/>
    <property type="match status" value="1"/>
</dbReference>
<dbReference type="Pfam" id="PF00651">
    <property type="entry name" value="BTB"/>
    <property type="match status" value="1"/>
</dbReference>
<dbReference type="PROSITE" id="PS50097">
    <property type="entry name" value="BTB"/>
    <property type="match status" value="1"/>
</dbReference>
<feature type="region of interest" description="Disordered" evidence="2">
    <location>
        <begin position="438"/>
        <end position="511"/>
    </location>
</feature>
<dbReference type="Gene3D" id="3.30.160.60">
    <property type="entry name" value="Classic Zinc Finger"/>
    <property type="match status" value="1"/>
</dbReference>
<reference evidence="5" key="1">
    <citation type="journal article" date="2021" name="Cell">
        <title>Tracing the genetic footprints of vertebrate landing in non-teleost ray-finned fishes.</title>
        <authorList>
            <person name="Bi X."/>
            <person name="Wang K."/>
            <person name="Yang L."/>
            <person name="Pan H."/>
            <person name="Jiang H."/>
            <person name="Wei Q."/>
            <person name="Fang M."/>
            <person name="Yu H."/>
            <person name="Zhu C."/>
            <person name="Cai Y."/>
            <person name="He Y."/>
            <person name="Gan X."/>
            <person name="Zeng H."/>
            <person name="Yu D."/>
            <person name="Zhu Y."/>
            <person name="Jiang H."/>
            <person name="Qiu Q."/>
            <person name="Yang H."/>
            <person name="Zhang Y.E."/>
            <person name="Wang W."/>
            <person name="Zhu M."/>
            <person name="He S."/>
            <person name="Zhang G."/>
        </authorList>
    </citation>
    <scope>NUCLEOTIDE SEQUENCE</scope>
    <source>
        <strain evidence="5">Pddl_001</strain>
    </source>
</reference>
<evidence type="ECO:0000259" key="4">
    <source>
        <dbReference type="PROSITE" id="PS50157"/>
    </source>
</evidence>
<feature type="compositionally biased region" description="Polar residues" evidence="2">
    <location>
        <begin position="189"/>
        <end position="198"/>
    </location>
</feature>
<keyword evidence="1" id="KW-0479">Metal-binding</keyword>
<proteinExistence type="predicted"/>
<feature type="compositionally biased region" description="Basic and acidic residues" evidence="2">
    <location>
        <begin position="360"/>
        <end position="383"/>
    </location>
</feature>
<keyword evidence="1" id="KW-0862">Zinc</keyword>
<dbReference type="SMART" id="SM00225">
    <property type="entry name" value="BTB"/>
    <property type="match status" value="1"/>
</dbReference>
<keyword evidence="1" id="KW-0863">Zinc-finger</keyword>
<evidence type="ECO:0000259" key="3">
    <source>
        <dbReference type="PROSITE" id="PS50097"/>
    </source>
</evidence>
<feature type="region of interest" description="Disordered" evidence="2">
    <location>
        <begin position="1"/>
        <end position="20"/>
    </location>
</feature>
<feature type="region of interest" description="Disordered" evidence="2">
    <location>
        <begin position="151"/>
        <end position="232"/>
    </location>
</feature>
<feature type="region of interest" description="Disordered" evidence="2">
    <location>
        <begin position="532"/>
        <end position="562"/>
    </location>
</feature>
<dbReference type="PROSITE" id="PS00028">
    <property type="entry name" value="ZINC_FINGER_C2H2_1"/>
    <property type="match status" value="1"/>
</dbReference>
<feature type="compositionally biased region" description="Low complexity" evidence="2">
    <location>
        <begin position="154"/>
        <end position="168"/>
    </location>
</feature>
<sequence>MMMDQSSSSCSSTSHCLPRLPSKTSMSSRLVHVDFPEVPVSLLESLNQQRLEGQLCDLSIQVQGQEFRAHRCVLAASSPYFHDQVLLKNVSSVVLPSVMDPLAFESVLGSAYTGRLSMVRDELINYVTVGSFLQMWHVVDKCTELLREGRGLLQSSQPPSNEQQSPSSTNYCSPPEGAGEAANQQQQGHLYSSSSTGHPSKYCRGDAREAGHSPPQDSDEHVGSPPSSDQQRWLVGRLSSSIRSLALPLQRSQYPQPSGFDSASYADELSLTSSSGSNPRSRPRLDPNVGFTNLRATGLAAGLGGKRSRSKSARTRYRCPEPLPSLSARLGGRGRGRRGKAPSSQEGSELLLTCEEDGGGMERHRGEEDGGGMLHRDKGRGDDGVEVGQSRSDLLGEMMLREAEEMMARHGHQTRGWSETQTQQMGAGAGVHAGLEQPSSFAREEPEESELDESQSFPYQSQYQRSRIRHSENPLGLHVSPYEPGLHPSSSSTPPHPSSPSPGPADQVPFCESSQDFVSTYDEIEEGTGQVSQRPLLAPPPSSGEQQQQEGGGFPGMAGTPPLAGAPYTGKVHMCHCGKAYTLKSMRDRHVKMQHLNLRPFACPVCAKTFKMKHHLTKHLKTHAGLQPFECQLCGKKLMWRDSFLRHRSHCERLAAEEIAASTAGVKEEEEEGDQGGLGYLLKEKEKEEDEKEEGSGGGSFRQRDSFA</sequence>
<dbReference type="Gene3D" id="3.30.710.10">
    <property type="entry name" value="Potassium Channel Kv1.1, Chain A"/>
    <property type="match status" value="1"/>
</dbReference>
<dbReference type="EMBL" id="JAAWVQ010112229">
    <property type="protein sequence ID" value="MBN3281859.1"/>
    <property type="molecule type" value="Genomic_DNA"/>
</dbReference>
<dbReference type="Proteomes" id="UP001166093">
    <property type="component" value="Unassembled WGS sequence"/>
</dbReference>
<evidence type="ECO:0000256" key="1">
    <source>
        <dbReference type="PROSITE-ProRule" id="PRU00042"/>
    </source>
</evidence>
<comment type="caution">
    <text evidence="5">The sequence shown here is derived from an EMBL/GenBank/DDBJ whole genome shotgun (WGS) entry which is preliminary data.</text>
</comment>
<dbReference type="PANTHER" id="PTHR46105:SF14">
    <property type="entry name" value="ZINC FINGER AND BTB DOMAIN-CONTAINING PROTEIN 22"/>
    <property type="match status" value="1"/>
</dbReference>
<dbReference type="InterPro" id="IPR000210">
    <property type="entry name" value="BTB/POZ_dom"/>
</dbReference>
<dbReference type="SUPFAM" id="SSF57667">
    <property type="entry name" value="beta-beta-alpha zinc fingers"/>
    <property type="match status" value="1"/>
</dbReference>